<protein>
    <submittedName>
        <fullName evidence="2">Podospora anserina S mat+ genomic DNA chromosome 7, supercontig 3</fullName>
    </submittedName>
</protein>
<feature type="compositionally biased region" description="Low complexity" evidence="1">
    <location>
        <begin position="256"/>
        <end position="267"/>
    </location>
</feature>
<evidence type="ECO:0000313" key="3">
    <source>
        <dbReference type="EMBL" id="CDP32785.1"/>
    </source>
</evidence>
<feature type="compositionally biased region" description="Polar residues" evidence="1">
    <location>
        <begin position="270"/>
        <end position="280"/>
    </location>
</feature>
<dbReference type="RefSeq" id="XP_001905483.1">
    <property type="nucleotide sequence ID" value="XM_001905448.1"/>
</dbReference>
<evidence type="ECO:0000313" key="4">
    <source>
        <dbReference type="Proteomes" id="UP000001197"/>
    </source>
</evidence>
<accession>B2AP31</accession>
<dbReference type="eggNOG" id="ENOG502SDJU">
    <property type="taxonomic scope" value="Eukaryota"/>
</dbReference>
<organism evidence="2">
    <name type="scientific">Podospora anserina (strain S / ATCC MYA-4624 / DSM 980 / FGSC 10383)</name>
    <name type="common">Pleurage anserina</name>
    <dbReference type="NCBI Taxonomy" id="515849"/>
    <lineage>
        <taxon>Eukaryota</taxon>
        <taxon>Fungi</taxon>
        <taxon>Dikarya</taxon>
        <taxon>Ascomycota</taxon>
        <taxon>Pezizomycotina</taxon>
        <taxon>Sordariomycetes</taxon>
        <taxon>Sordariomycetidae</taxon>
        <taxon>Sordariales</taxon>
        <taxon>Podosporaceae</taxon>
        <taxon>Podospora</taxon>
        <taxon>Podospora anserina</taxon>
    </lineage>
</organism>
<proteinExistence type="predicted"/>
<sequence length="587" mass="65652">MDRSSPDLGFYSSDNHHDNNHESDSDSDLNADLDFYDNDDHHDDHHDHHNHHHHHHAHAEQEEAEFQHQLHHHLHHHLHHLHQLRHVLGINLAAEPNLNHEDDYMNHIFGDSDSYLDNEDLDVGALLHVGDSDDDDDDESHSDHSDDSTANRESSEDSLFVDQRPSPSPSSNRLPPIAQLVPEVRRAGQLQGNRESSFRFGTLNSDEVAFRDQLVEMEVARPVRRPRTMAAARSMTPAANAEVIDLTQDDDDVRQPRPNHNPNPRRQTLNHRTPSLNRSDGSLLGNAGAADIIDLTMDDPTPPPRRQHAARAQARPNLPRPPPPLVDLVNDDEDDNLGAGGSFRAPGAFSHFVHQLQHRLQPAAMFGIHGILGLRDVTALGRSPANNPLGAHGPDLNYGLHRAGQEHAAPKPAHVPPKPAREGFTRATGEASEDVAVCAGCEEELKYDPDESRADMPPQKRARNKKDNEEHHFWAVKECGHVSHARRLFLPTSCFFLLTFNFPGVLQELLRRTWQSQGQDCPLPRWAGQEQGSMQRPRLRVGGVQQDGLGRSLSLRQGHLQTFLYGCMDGSGLGYTICSLARGFTDR</sequence>
<reference evidence="3" key="4">
    <citation type="submission" date="2014-09" db="EMBL/GenBank/DDBJ databases">
        <title>Maintaining two mating types: Structure of the mating type locus and its role in heterokaryosis in Podospora anserina.</title>
        <authorList>
            <person name="Grognet P."/>
            <person name="Bidard F."/>
            <person name="Kuchly C."/>
            <person name="Chan Ho Tong L."/>
            <person name="Coppin E."/>
            <person name="Ait Benkhali J."/>
            <person name="Couloux A."/>
            <person name="Wincker P."/>
            <person name="Debuchy R."/>
            <person name="Silar P."/>
        </authorList>
    </citation>
    <scope>NUCLEOTIDE SEQUENCE</scope>
</reference>
<feature type="region of interest" description="Disordered" evidence="1">
    <location>
        <begin position="127"/>
        <end position="178"/>
    </location>
</feature>
<dbReference type="PANTHER" id="PTHR28042">
    <property type="entry name" value="E3 UBIQUITIN-PROTEIN LIGASE COMPLEX SLX5-SLX8 SUBUNIT SLX5"/>
    <property type="match status" value="1"/>
</dbReference>
<dbReference type="EMBL" id="CU633873">
    <property type="protein sequence ID" value="CAP65725.1"/>
    <property type="molecule type" value="Genomic_DNA"/>
</dbReference>
<feature type="compositionally biased region" description="Basic and acidic residues" evidence="1">
    <location>
        <begin position="14"/>
        <end position="24"/>
    </location>
</feature>
<feature type="compositionally biased region" description="Basic residues" evidence="1">
    <location>
        <begin position="48"/>
        <end position="57"/>
    </location>
</feature>
<gene>
    <name evidence="2" type="ORF">PODANS_7_720</name>
</gene>
<feature type="region of interest" description="Disordered" evidence="1">
    <location>
        <begin position="228"/>
        <end position="340"/>
    </location>
</feature>
<dbReference type="Proteomes" id="UP000001197">
    <property type="component" value="Chromosome 7"/>
</dbReference>
<dbReference type="GO" id="GO:0033768">
    <property type="term" value="C:SUMO-targeted ubiquitin ligase complex"/>
    <property type="evidence" value="ECO:0007669"/>
    <property type="project" value="TreeGrafter"/>
</dbReference>
<dbReference type="PANTHER" id="PTHR28042:SF1">
    <property type="entry name" value="E3 UBIQUITIN-PROTEIN LIGASE COMPLEX SLX5-SLX8 SUBUNIT SLX5"/>
    <property type="match status" value="1"/>
</dbReference>
<dbReference type="EMBL" id="FO904942">
    <property type="protein sequence ID" value="CDP32785.1"/>
    <property type="molecule type" value="Genomic_DNA"/>
</dbReference>
<keyword evidence="4" id="KW-1185">Reference proteome</keyword>
<feature type="region of interest" description="Disordered" evidence="1">
    <location>
        <begin position="405"/>
        <end position="431"/>
    </location>
</feature>
<reference evidence="4" key="3">
    <citation type="journal article" date="2014" name="Genetics">
        <title>Maintaining two mating types: Structure of the mating type locus and its role in heterokaryosis in Podospora anserina.</title>
        <authorList>
            <person name="Grognet P."/>
            <person name="Bidard F."/>
            <person name="Kuchly C."/>
            <person name="Tong L.C.H."/>
            <person name="Coppin E."/>
            <person name="Benkhali J.A."/>
            <person name="Couloux A."/>
            <person name="Wincker P."/>
            <person name="Debuchy R."/>
            <person name="Silar P."/>
        </authorList>
    </citation>
    <scope>GENOME REANNOTATION</scope>
    <source>
        <strain evidence="4">S / ATCC MYA-4624 / DSM 980 / FGSC 10383</strain>
    </source>
</reference>
<feature type="compositionally biased region" description="Basic and acidic residues" evidence="1">
    <location>
        <begin position="141"/>
        <end position="155"/>
    </location>
</feature>
<dbReference type="InParanoid" id="B2AP31"/>
<evidence type="ECO:0000313" key="2">
    <source>
        <dbReference type="EMBL" id="CAP65725.1"/>
    </source>
</evidence>
<name>B2AP31_PODAN</name>
<dbReference type="InterPro" id="IPR038886">
    <property type="entry name" value="E3_SLX5/Rfp1"/>
</dbReference>
<dbReference type="KEGG" id="pan:PODANSg2509"/>
<feature type="region of interest" description="Disordered" evidence="1">
    <location>
        <begin position="449"/>
        <end position="468"/>
    </location>
</feature>
<dbReference type="AlphaFoldDB" id="B2AP31"/>
<evidence type="ECO:0000256" key="1">
    <source>
        <dbReference type="SAM" id="MobiDB-lite"/>
    </source>
</evidence>
<feature type="region of interest" description="Disordered" evidence="1">
    <location>
        <begin position="1"/>
        <end position="74"/>
    </location>
</feature>
<dbReference type="GO" id="GO:0004842">
    <property type="term" value="F:ubiquitin-protein transferase activity"/>
    <property type="evidence" value="ECO:0007669"/>
    <property type="project" value="TreeGrafter"/>
</dbReference>
<dbReference type="OrthoDB" id="2398441at2759"/>
<reference evidence="2 4" key="1">
    <citation type="journal article" date="2008" name="Genome Biol.">
        <title>The genome sequence of the model ascomycete fungus Podospora anserina.</title>
        <authorList>
            <person name="Espagne E."/>
            <person name="Lespinet O."/>
            <person name="Malagnac F."/>
            <person name="Da Silva C."/>
            <person name="Jaillon O."/>
            <person name="Porcel B.M."/>
            <person name="Couloux A."/>
            <person name="Aury J.-M."/>
            <person name="Segurens B."/>
            <person name="Poulain J."/>
            <person name="Anthouard V."/>
            <person name="Grossetete S."/>
            <person name="Khalili H."/>
            <person name="Coppin E."/>
            <person name="Dequard-Chablat M."/>
            <person name="Picard M."/>
            <person name="Contamine V."/>
            <person name="Arnaise S."/>
            <person name="Bourdais A."/>
            <person name="Berteaux-Lecellier V."/>
            <person name="Gautheret D."/>
            <person name="de Vries R.P."/>
            <person name="Battaglia E."/>
            <person name="Coutinho P.M."/>
            <person name="Danchin E.G.J."/>
            <person name="Henrissat B."/>
            <person name="El Khoury R."/>
            <person name="Sainsard-Chanet A."/>
            <person name="Boivin A."/>
            <person name="Pinan-Lucarre B."/>
            <person name="Sellem C.H."/>
            <person name="Debuchy R."/>
            <person name="Wincker P."/>
            <person name="Weissenbach J."/>
            <person name="Silar P."/>
        </authorList>
    </citation>
    <scope>NUCLEOTIDE SEQUENCE [LARGE SCALE GENOMIC DNA]</scope>
    <source>
        <strain evidence="4">S / ATCC MYA-4624 / DSM 980 / FGSC 10383</strain>
        <strain evidence="2">S mat+</strain>
    </source>
</reference>
<dbReference type="STRING" id="515849.B2AP31"/>
<reference evidence="2" key="2">
    <citation type="submission" date="2008-07" db="EMBL/GenBank/DDBJ databases">
        <authorList>
            <person name="Genoscope - CEA"/>
        </authorList>
    </citation>
    <scope>NUCLEOTIDE SEQUENCE</scope>
    <source>
        <strain evidence="2">S mat+</strain>
    </source>
</reference>
<feature type="compositionally biased region" description="Basic and acidic residues" evidence="1">
    <location>
        <begin position="58"/>
        <end position="68"/>
    </location>
</feature>
<feature type="compositionally biased region" description="Acidic residues" evidence="1">
    <location>
        <begin position="25"/>
        <end position="37"/>
    </location>
</feature>
<dbReference type="HOGENOM" id="CLU_464690_0_0_1"/>
<dbReference type="VEuPathDB" id="FungiDB:PODANS_7_720"/>
<dbReference type="GeneID" id="6189599"/>
<feature type="compositionally biased region" description="Basic and acidic residues" evidence="1">
    <location>
        <begin position="38"/>
        <end position="47"/>
    </location>
</feature>